<evidence type="ECO:0000313" key="3">
    <source>
        <dbReference type="Proteomes" id="UP000747542"/>
    </source>
</evidence>
<accession>A0A8J5JHA5</accession>
<dbReference type="Proteomes" id="UP000747542">
    <property type="component" value="Unassembled WGS sequence"/>
</dbReference>
<reference evidence="2" key="1">
    <citation type="journal article" date="2021" name="Sci. Adv.">
        <title>The American lobster genome reveals insights on longevity, neural, and immune adaptations.</title>
        <authorList>
            <person name="Polinski J.M."/>
            <person name="Zimin A.V."/>
            <person name="Clark K.F."/>
            <person name="Kohn A.B."/>
            <person name="Sadowski N."/>
            <person name="Timp W."/>
            <person name="Ptitsyn A."/>
            <person name="Khanna P."/>
            <person name="Romanova D.Y."/>
            <person name="Williams P."/>
            <person name="Greenwood S.J."/>
            <person name="Moroz L.L."/>
            <person name="Walt D.R."/>
            <person name="Bodnar A.G."/>
        </authorList>
    </citation>
    <scope>NUCLEOTIDE SEQUENCE</scope>
    <source>
        <strain evidence="2">GMGI-L3</strain>
    </source>
</reference>
<sequence>MPAVPSDITSVVSELTTSVEVFKGQLRDAFTSLDLTTVAAILLVVVGAILLYDLLVYALASASTRRSLMMTPLLSQLATNAWDMRDELGLSNMIESRSLETVSPILETIFMAMDKYEKRE</sequence>
<feature type="transmembrane region" description="Helical" evidence="1">
    <location>
        <begin position="38"/>
        <end position="60"/>
    </location>
</feature>
<name>A0A8J5JHA5_HOMAM</name>
<keyword evidence="1" id="KW-1133">Transmembrane helix</keyword>
<evidence type="ECO:0000256" key="1">
    <source>
        <dbReference type="SAM" id="Phobius"/>
    </source>
</evidence>
<organism evidence="2 3">
    <name type="scientific">Homarus americanus</name>
    <name type="common">American lobster</name>
    <dbReference type="NCBI Taxonomy" id="6706"/>
    <lineage>
        <taxon>Eukaryota</taxon>
        <taxon>Metazoa</taxon>
        <taxon>Ecdysozoa</taxon>
        <taxon>Arthropoda</taxon>
        <taxon>Crustacea</taxon>
        <taxon>Multicrustacea</taxon>
        <taxon>Malacostraca</taxon>
        <taxon>Eumalacostraca</taxon>
        <taxon>Eucarida</taxon>
        <taxon>Decapoda</taxon>
        <taxon>Pleocyemata</taxon>
        <taxon>Astacidea</taxon>
        <taxon>Nephropoidea</taxon>
        <taxon>Nephropidae</taxon>
        <taxon>Homarus</taxon>
    </lineage>
</organism>
<gene>
    <name evidence="2" type="ORF">Hamer_G006018</name>
</gene>
<dbReference type="EMBL" id="JAHLQT010039184">
    <property type="protein sequence ID" value="KAG7156296.1"/>
    <property type="molecule type" value="Genomic_DNA"/>
</dbReference>
<keyword evidence="3" id="KW-1185">Reference proteome</keyword>
<keyword evidence="1" id="KW-0812">Transmembrane</keyword>
<protein>
    <submittedName>
        <fullName evidence="2">Uncharacterized protein</fullName>
    </submittedName>
</protein>
<keyword evidence="1" id="KW-0472">Membrane</keyword>
<comment type="caution">
    <text evidence="2">The sequence shown here is derived from an EMBL/GenBank/DDBJ whole genome shotgun (WGS) entry which is preliminary data.</text>
</comment>
<dbReference type="AlphaFoldDB" id="A0A8J5JHA5"/>
<evidence type="ECO:0000313" key="2">
    <source>
        <dbReference type="EMBL" id="KAG7156296.1"/>
    </source>
</evidence>
<proteinExistence type="predicted"/>
<dbReference type="OrthoDB" id="6368446at2759"/>